<proteinExistence type="predicted"/>
<dbReference type="InterPro" id="IPR053148">
    <property type="entry name" value="PD-DEXK-like_domain"/>
</dbReference>
<evidence type="ECO:0000313" key="2">
    <source>
        <dbReference type="EMBL" id="RUS95252.1"/>
    </source>
</evidence>
<sequence>MSVVINSPIYITCKKDPYNFDFLSLSKEVQERDLEKALISHIRDFLLELGLGFAFVAPGDDFALPVLLSA</sequence>
<gene>
    <name evidence="2" type="ORF">DSM106972_091290</name>
</gene>
<protein>
    <recommendedName>
        <fullName evidence="1">YhcG PDDEXK nuclease domain-containing protein</fullName>
    </recommendedName>
</protein>
<organism evidence="2 3">
    <name type="scientific">Dulcicalothrix desertica PCC 7102</name>
    <dbReference type="NCBI Taxonomy" id="232991"/>
    <lineage>
        <taxon>Bacteria</taxon>
        <taxon>Bacillati</taxon>
        <taxon>Cyanobacteriota</taxon>
        <taxon>Cyanophyceae</taxon>
        <taxon>Nostocales</taxon>
        <taxon>Calotrichaceae</taxon>
        <taxon>Dulcicalothrix</taxon>
    </lineage>
</organism>
<reference evidence="2" key="1">
    <citation type="submission" date="2018-12" db="EMBL/GenBank/DDBJ databases">
        <authorList>
            <person name="Will S."/>
            <person name="Neumann-Schaal M."/>
            <person name="Henke P."/>
        </authorList>
    </citation>
    <scope>NUCLEOTIDE SEQUENCE</scope>
    <source>
        <strain evidence="2">PCC 7102</strain>
    </source>
</reference>
<dbReference type="RefSeq" id="WP_233787755.1">
    <property type="nucleotide sequence ID" value="NZ_RSCL01000043.1"/>
</dbReference>
<dbReference type="Pfam" id="PF06250">
    <property type="entry name" value="YhcG_C"/>
    <property type="match status" value="1"/>
</dbReference>
<feature type="domain" description="YhcG PDDEXK nuclease" evidence="1">
    <location>
        <begin position="15"/>
        <end position="57"/>
    </location>
</feature>
<evidence type="ECO:0000259" key="1">
    <source>
        <dbReference type="Pfam" id="PF06250"/>
    </source>
</evidence>
<reference evidence="2" key="2">
    <citation type="journal article" date="2019" name="Genome Biol. Evol.">
        <title>Day and night: Metabolic profiles and evolutionary relationships of six axenic non-marine cyanobacteria.</title>
        <authorList>
            <person name="Will S.E."/>
            <person name="Henke P."/>
            <person name="Boedeker C."/>
            <person name="Huang S."/>
            <person name="Brinkmann H."/>
            <person name="Rohde M."/>
            <person name="Jarek M."/>
            <person name="Friedl T."/>
            <person name="Seufert S."/>
            <person name="Schumacher M."/>
            <person name="Overmann J."/>
            <person name="Neumann-Schaal M."/>
            <person name="Petersen J."/>
        </authorList>
    </citation>
    <scope>NUCLEOTIDE SEQUENCE [LARGE SCALE GENOMIC DNA]</scope>
    <source>
        <strain evidence="2">PCC 7102</strain>
    </source>
</reference>
<keyword evidence="3" id="KW-1185">Reference proteome</keyword>
<comment type="caution">
    <text evidence="2">The sequence shown here is derived from an EMBL/GenBank/DDBJ whole genome shotgun (WGS) entry which is preliminary data.</text>
</comment>
<dbReference type="PANTHER" id="PTHR30547">
    <property type="entry name" value="UNCHARACTERIZED PROTEIN YHCG-RELATED"/>
    <property type="match status" value="1"/>
</dbReference>
<dbReference type="EMBL" id="RSCL01000043">
    <property type="protein sequence ID" value="RUS95252.1"/>
    <property type="molecule type" value="Genomic_DNA"/>
</dbReference>
<dbReference type="PANTHER" id="PTHR30547:SF0">
    <property type="entry name" value="BLR8175 PROTEIN"/>
    <property type="match status" value="1"/>
</dbReference>
<evidence type="ECO:0000313" key="3">
    <source>
        <dbReference type="Proteomes" id="UP000271624"/>
    </source>
</evidence>
<dbReference type="Proteomes" id="UP000271624">
    <property type="component" value="Unassembled WGS sequence"/>
</dbReference>
<accession>A0A433UN48</accession>
<dbReference type="AlphaFoldDB" id="A0A433UN48"/>
<dbReference type="InterPro" id="IPR009362">
    <property type="entry name" value="YhcG_C"/>
</dbReference>
<name>A0A433UN48_9CYAN</name>